<feature type="signal peptide" evidence="1">
    <location>
        <begin position="1"/>
        <end position="20"/>
    </location>
</feature>
<evidence type="ECO:0000313" key="2">
    <source>
        <dbReference type="EMBL" id="MEQ2251500.1"/>
    </source>
</evidence>
<comment type="caution">
    <text evidence="2">The sequence shown here is derived from an EMBL/GenBank/DDBJ whole genome shotgun (WGS) entry which is preliminary data.</text>
</comment>
<keyword evidence="1" id="KW-0732">Signal</keyword>
<feature type="chain" id="PRO_5045688787" evidence="1">
    <location>
        <begin position="21"/>
        <end position="161"/>
    </location>
</feature>
<evidence type="ECO:0000313" key="3">
    <source>
        <dbReference type="Proteomes" id="UP001482620"/>
    </source>
</evidence>
<evidence type="ECO:0000256" key="1">
    <source>
        <dbReference type="SAM" id="SignalP"/>
    </source>
</evidence>
<dbReference type="Proteomes" id="UP001482620">
    <property type="component" value="Unassembled WGS sequence"/>
</dbReference>
<proteinExistence type="predicted"/>
<keyword evidence="3" id="KW-1185">Reference proteome</keyword>
<gene>
    <name evidence="2" type="ORF">ILYODFUR_011506</name>
</gene>
<organism evidence="2 3">
    <name type="scientific">Ilyodon furcidens</name>
    <name type="common">goldbreast splitfin</name>
    <dbReference type="NCBI Taxonomy" id="33524"/>
    <lineage>
        <taxon>Eukaryota</taxon>
        <taxon>Metazoa</taxon>
        <taxon>Chordata</taxon>
        <taxon>Craniata</taxon>
        <taxon>Vertebrata</taxon>
        <taxon>Euteleostomi</taxon>
        <taxon>Actinopterygii</taxon>
        <taxon>Neopterygii</taxon>
        <taxon>Teleostei</taxon>
        <taxon>Neoteleostei</taxon>
        <taxon>Acanthomorphata</taxon>
        <taxon>Ovalentaria</taxon>
        <taxon>Atherinomorphae</taxon>
        <taxon>Cyprinodontiformes</taxon>
        <taxon>Goodeidae</taxon>
        <taxon>Ilyodon</taxon>
    </lineage>
</organism>
<reference evidence="2 3" key="1">
    <citation type="submission" date="2021-06" db="EMBL/GenBank/DDBJ databases">
        <authorList>
            <person name="Palmer J.M."/>
        </authorList>
    </citation>
    <scope>NUCLEOTIDE SEQUENCE [LARGE SCALE GENOMIC DNA]</scope>
    <source>
        <strain evidence="3">if_2019</strain>
        <tissue evidence="2">Muscle</tissue>
    </source>
</reference>
<protein>
    <submittedName>
        <fullName evidence="2">Uncharacterized protein</fullName>
    </submittedName>
</protein>
<sequence>MESMLCTTILCCLQLHIFQCISLKSTLTSFHIPAEDKHPYSMMLLPPFFKVGMVMWNERFPPHIAWYMLTNKFNFDLILHLPSFTCLLNPLHDFKQTANGGSYGFPLAMALFLYTSIFMECISNGCPVNRLSHLKCESLQLLQSYHGPLGWLSEQCFFSAV</sequence>
<dbReference type="EMBL" id="JAHRIQ010093555">
    <property type="protein sequence ID" value="MEQ2251500.1"/>
    <property type="molecule type" value="Genomic_DNA"/>
</dbReference>
<accession>A0ABV0V2C8</accession>
<name>A0ABV0V2C8_9TELE</name>